<dbReference type="Proteomes" id="UP000030669">
    <property type="component" value="Unassembled WGS sequence"/>
</dbReference>
<evidence type="ECO:0000313" key="1">
    <source>
        <dbReference type="EMBL" id="EPQ51738.1"/>
    </source>
</evidence>
<accession>S7PW42</accession>
<dbReference type="HOGENOM" id="CLU_2574107_0_0_1"/>
<dbReference type="RefSeq" id="XP_007869645.1">
    <property type="nucleotide sequence ID" value="XM_007871454.1"/>
</dbReference>
<dbReference type="EMBL" id="KB469309">
    <property type="protein sequence ID" value="EPQ51738.1"/>
    <property type="molecule type" value="Genomic_DNA"/>
</dbReference>
<organism evidence="1 2">
    <name type="scientific">Gloeophyllum trabeum (strain ATCC 11539 / FP-39264 / Madison 617)</name>
    <name type="common">Brown rot fungus</name>
    <dbReference type="NCBI Taxonomy" id="670483"/>
    <lineage>
        <taxon>Eukaryota</taxon>
        <taxon>Fungi</taxon>
        <taxon>Dikarya</taxon>
        <taxon>Basidiomycota</taxon>
        <taxon>Agaricomycotina</taxon>
        <taxon>Agaricomycetes</taxon>
        <taxon>Gloeophyllales</taxon>
        <taxon>Gloeophyllaceae</taxon>
        <taxon>Gloeophyllum</taxon>
    </lineage>
</organism>
<sequence>MVQATLLHPHTAESEGIGQRLYDRYPRPLRTSEYMRLWAAVCPPIRSTTSHSSSLSPINACACMNWNSTLAQSNPSSPATA</sequence>
<protein>
    <submittedName>
        <fullName evidence="1">Uncharacterized protein</fullName>
    </submittedName>
</protein>
<keyword evidence="2" id="KW-1185">Reference proteome</keyword>
<gene>
    <name evidence="1" type="ORF">GLOTRDRAFT_112295</name>
</gene>
<proteinExistence type="predicted"/>
<dbReference type="KEGG" id="gtr:GLOTRDRAFT_112295"/>
<dbReference type="AlphaFoldDB" id="S7PW42"/>
<reference evidence="1 2" key="1">
    <citation type="journal article" date="2012" name="Science">
        <title>The Paleozoic origin of enzymatic lignin decomposition reconstructed from 31 fungal genomes.</title>
        <authorList>
            <person name="Floudas D."/>
            <person name="Binder M."/>
            <person name="Riley R."/>
            <person name="Barry K."/>
            <person name="Blanchette R.A."/>
            <person name="Henrissat B."/>
            <person name="Martinez A.T."/>
            <person name="Otillar R."/>
            <person name="Spatafora J.W."/>
            <person name="Yadav J.S."/>
            <person name="Aerts A."/>
            <person name="Benoit I."/>
            <person name="Boyd A."/>
            <person name="Carlson A."/>
            <person name="Copeland A."/>
            <person name="Coutinho P.M."/>
            <person name="de Vries R.P."/>
            <person name="Ferreira P."/>
            <person name="Findley K."/>
            <person name="Foster B."/>
            <person name="Gaskell J."/>
            <person name="Glotzer D."/>
            <person name="Gorecki P."/>
            <person name="Heitman J."/>
            <person name="Hesse C."/>
            <person name="Hori C."/>
            <person name="Igarashi K."/>
            <person name="Jurgens J.A."/>
            <person name="Kallen N."/>
            <person name="Kersten P."/>
            <person name="Kohler A."/>
            <person name="Kuees U."/>
            <person name="Kumar T.K.A."/>
            <person name="Kuo A."/>
            <person name="LaButti K."/>
            <person name="Larrondo L.F."/>
            <person name="Lindquist E."/>
            <person name="Ling A."/>
            <person name="Lombard V."/>
            <person name="Lucas S."/>
            <person name="Lundell T."/>
            <person name="Martin R."/>
            <person name="McLaughlin D.J."/>
            <person name="Morgenstern I."/>
            <person name="Morin E."/>
            <person name="Murat C."/>
            <person name="Nagy L.G."/>
            <person name="Nolan M."/>
            <person name="Ohm R.A."/>
            <person name="Patyshakuliyeva A."/>
            <person name="Rokas A."/>
            <person name="Ruiz-Duenas F.J."/>
            <person name="Sabat G."/>
            <person name="Salamov A."/>
            <person name="Samejima M."/>
            <person name="Schmutz J."/>
            <person name="Slot J.C."/>
            <person name="St John F."/>
            <person name="Stenlid J."/>
            <person name="Sun H."/>
            <person name="Sun S."/>
            <person name="Syed K."/>
            <person name="Tsang A."/>
            <person name="Wiebenga A."/>
            <person name="Young D."/>
            <person name="Pisabarro A."/>
            <person name="Eastwood D.C."/>
            <person name="Martin F."/>
            <person name="Cullen D."/>
            <person name="Grigoriev I.V."/>
            <person name="Hibbett D.S."/>
        </authorList>
    </citation>
    <scope>NUCLEOTIDE SEQUENCE [LARGE SCALE GENOMIC DNA]</scope>
    <source>
        <strain evidence="1 2">ATCC 11539</strain>
    </source>
</reference>
<dbReference type="GeneID" id="19299525"/>
<name>S7PW42_GLOTA</name>
<evidence type="ECO:0000313" key="2">
    <source>
        <dbReference type="Proteomes" id="UP000030669"/>
    </source>
</evidence>